<evidence type="ECO:0000313" key="5">
    <source>
        <dbReference type="EMBL" id="MFC3809102.1"/>
    </source>
</evidence>
<accession>A0ABV7YQH7</accession>
<dbReference type="PANTHER" id="PTHR30154">
    <property type="entry name" value="LEUCINE-RESPONSIVE REGULATORY PROTEIN"/>
    <property type="match status" value="1"/>
</dbReference>
<dbReference type="PANTHER" id="PTHR30154:SF34">
    <property type="entry name" value="TRANSCRIPTIONAL REGULATOR AZLB"/>
    <property type="match status" value="1"/>
</dbReference>
<dbReference type="SUPFAM" id="SSF46785">
    <property type="entry name" value="Winged helix' DNA-binding domain"/>
    <property type="match status" value="1"/>
</dbReference>
<evidence type="ECO:0000256" key="3">
    <source>
        <dbReference type="ARBA" id="ARBA00023163"/>
    </source>
</evidence>
<evidence type="ECO:0000256" key="2">
    <source>
        <dbReference type="ARBA" id="ARBA00023125"/>
    </source>
</evidence>
<dbReference type="Proteomes" id="UP001595616">
    <property type="component" value="Unassembled WGS sequence"/>
</dbReference>
<reference evidence="6" key="1">
    <citation type="journal article" date="2019" name="Int. J. Syst. Evol. Microbiol.">
        <title>The Global Catalogue of Microorganisms (GCM) 10K type strain sequencing project: providing services to taxonomists for standard genome sequencing and annotation.</title>
        <authorList>
            <consortium name="The Broad Institute Genomics Platform"/>
            <consortium name="The Broad Institute Genome Sequencing Center for Infectious Disease"/>
            <person name="Wu L."/>
            <person name="Ma J."/>
        </authorList>
    </citation>
    <scope>NUCLEOTIDE SEQUENCE [LARGE SCALE GENOMIC DNA]</scope>
    <source>
        <strain evidence="6">CECT 7956</strain>
    </source>
</reference>
<evidence type="ECO:0000259" key="4">
    <source>
        <dbReference type="PROSITE" id="PS50956"/>
    </source>
</evidence>
<dbReference type="SUPFAM" id="SSF54909">
    <property type="entry name" value="Dimeric alpha+beta barrel"/>
    <property type="match status" value="1"/>
</dbReference>
<sequence>MVGLDDIDKKILKAFQKNSRTTTKELSVDLKLSSTPIYERIKRLEREGYIKDYVALLDRDKIGKPMLAYCNVLLKEHAKPFLEKFEKDVVKFSEVVECYYIAGSYDYLLRVVVKDIAEYQNFLVNKLAALDNIQNAQSMFVMTEVKWSTSLPID</sequence>
<dbReference type="EMBL" id="JBHRYQ010000001">
    <property type="protein sequence ID" value="MFC3809102.1"/>
    <property type="molecule type" value="Genomic_DNA"/>
</dbReference>
<gene>
    <name evidence="5" type="ORF">ACFOOI_00430</name>
</gene>
<dbReference type="InterPro" id="IPR011991">
    <property type="entry name" value="ArsR-like_HTH"/>
</dbReference>
<keyword evidence="6" id="KW-1185">Reference proteome</keyword>
<dbReference type="Gene3D" id="3.30.70.920">
    <property type="match status" value="1"/>
</dbReference>
<protein>
    <submittedName>
        <fullName evidence="5">Lrp/AsnC family transcriptional regulator</fullName>
    </submittedName>
</protein>
<dbReference type="CDD" id="cd00090">
    <property type="entry name" value="HTH_ARSR"/>
    <property type="match status" value="1"/>
</dbReference>
<name>A0ABV7YQH7_9BACT</name>
<comment type="caution">
    <text evidence="5">The sequence shown here is derived from an EMBL/GenBank/DDBJ whole genome shotgun (WGS) entry which is preliminary data.</text>
</comment>
<dbReference type="InterPro" id="IPR036388">
    <property type="entry name" value="WH-like_DNA-bd_sf"/>
</dbReference>
<feature type="domain" description="HTH asnC-type" evidence="4">
    <location>
        <begin position="4"/>
        <end position="65"/>
    </location>
</feature>
<dbReference type="PRINTS" id="PR00033">
    <property type="entry name" value="HTHASNC"/>
</dbReference>
<dbReference type="PROSITE" id="PS50956">
    <property type="entry name" value="HTH_ASNC_2"/>
    <property type="match status" value="1"/>
</dbReference>
<keyword evidence="1" id="KW-0805">Transcription regulation</keyword>
<dbReference type="RefSeq" id="WP_379833682.1">
    <property type="nucleotide sequence ID" value="NZ_JBHRYQ010000001.1"/>
</dbReference>
<dbReference type="SMART" id="SM00344">
    <property type="entry name" value="HTH_ASNC"/>
    <property type="match status" value="1"/>
</dbReference>
<evidence type="ECO:0000313" key="6">
    <source>
        <dbReference type="Proteomes" id="UP001595616"/>
    </source>
</evidence>
<dbReference type="Pfam" id="PF01037">
    <property type="entry name" value="AsnC_trans_reg"/>
    <property type="match status" value="1"/>
</dbReference>
<dbReference type="InterPro" id="IPR000485">
    <property type="entry name" value="AsnC-type_HTH_dom"/>
</dbReference>
<keyword evidence="3" id="KW-0804">Transcription</keyword>
<dbReference type="InterPro" id="IPR019887">
    <property type="entry name" value="Tscrpt_reg_AsnC/Lrp_C"/>
</dbReference>
<dbReference type="InterPro" id="IPR036390">
    <property type="entry name" value="WH_DNA-bd_sf"/>
</dbReference>
<organism evidence="5 6">
    <name type="scientific">Lacihabitans lacunae</name>
    <dbReference type="NCBI Taxonomy" id="1028214"/>
    <lineage>
        <taxon>Bacteria</taxon>
        <taxon>Pseudomonadati</taxon>
        <taxon>Bacteroidota</taxon>
        <taxon>Cytophagia</taxon>
        <taxon>Cytophagales</taxon>
        <taxon>Leadbetterellaceae</taxon>
        <taxon>Lacihabitans</taxon>
    </lineage>
</organism>
<dbReference type="InterPro" id="IPR019888">
    <property type="entry name" value="Tscrpt_reg_AsnC-like"/>
</dbReference>
<dbReference type="Pfam" id="PF13412">
    <property type="entry name" value="HTH_24"/>
    <property type="match status" value="1"/>
</dbReference>
<proteinExistence type="predicted"/>
<evidence type="ECO:0000256" key="1">
    <source>
        <dbReference type="ARBA" id="ARBA00023015"/>
    </source>
</evidence>
<dbReference type="InterPro" id="IPR011008">
    <property type="entry name" value="Dimeric_a/b-barrel"/>
</dbReference>
<keyword evidence="2" id="KW-0238">DNA-binding</keyword>
<dbReference type="Gene3D" id="1.10.10.10">
    <property type="entry name" value="Winged helix-like DNA-binding domain superfamily/Winged helix DNA-binding domain"/>
    <property type="match status" value="1"/>
</dbReference>